<dbReference type="Gene3D" id="4.10.75.10">
    <property type="entry name" value="Elafin-like"/>
    <property type="match status" value="2"/>
</dbReference>
<gene>
    <name evidence="5" type="ORF">Zmor_027317</name>
</gene>
<dbReference type="AlphaFoldDB" id="A0AA38M1Y8"/>
<organism evidence="5 6">
    <name type="scientific">Zophobas morio</name>
    <dbReference type="NCBI Taxonomy" id="2755281"/>
    <lineage>
        <taxon>Eukaryota</taxon>
        <taxon>Metazoa</taxon>
        <taxon>Ecdysozoa</taxon>
        <taxon>Arthropoda</taxon>
        <taxon>Hexapoda</taxon>
        <taxon>Insecta</taxon>
        <taxon>Pterygota</taxon>
        <taxon>Neoptera</taxon>
        <taxon>Endopterygota</taxon>
        <taxon>Coleoptera</taxon>
        <taxon>Polyphaga</taxon>
        <taxon>Cucujiformia</taxon>
        <taxon>Tenebrionidae</taxon>
        <taxon>Zophobas</taxon>
    </lineage>
</organism>
<keyword evidence="6" id="KW-1185">Reference proteome</keyword>
<dbReference type="PROSITE" id="PS51390">
    <property type="entry name" value="WAP"/>
    <property type="match status" value="2"/>
</dbReference>
<dbReference type="GO" id="GO:0045087">
    <property type="term" value="P:innate immune response"/>
    <property type="evidence" value="ECO:0007669"/>
    <property type="project" value="TreeGrafter"/>
</dbReference>
<evidence type="ECO:0000256" key="1">
    <source>
        <dbReference type="ARBA" id="ARBA00022729"/>
    </source>
</evidence>
<feature type="domain" description="WAP" evidence="4">
    <location>
        <begin position="20"/>
        <end position="66"/>
    </location>
</feature>
<reference evidence="5" key="1">
    <citation type="journal article" date="2023" name="G3 (Bethesda)">
        <title>Whole genome assemblies of Zophobas morio and Tenebrio molitor.</title>
        <authorList>
            <person name="Kaur S."/>
            <person name="Stinson S.A."/>
            <person name="diCenzo G.C."/>
        </authorList>
    </citation>
    <scope>NUCLEOTIDE SEQUENCE</scope>
    <source>
        <strain evidence="5">QUZm001</strain>
    </source>
</reference>
<dbReference type="GO" id="GO:0005615">
    <property type="term" value="C:extracellular space"/>
    <property type="evidence" value="ECO:0007669"/>
    <property type="project" value="TreeGrafter"/>
</dbReference>
<name>A0AA38M1Y8_9CUCU</name>
<dbReference type="InterPro" id="IPR050514">
    <property type="entry name" value="WAP_four-disulfide_core"/>
</dbReference>
<evidence type="ECO:0000259" key="4">
    <source>
        <dbReference type="PROSITE" id="PS51390"/>
    </source>
</evidence>
<dbReference type="PANTHER" id="PTHR19441">
    <property type="entry name" value="WHEY ACDIC PROTEIN WAP"/>
    <property type="match status" value="1"/>
</dbReference>
<protein>
    <recommendedName>
        <fullName evidence="4">WAP domain-containing protein</fullName>
    </recommendedName>
</protein>
<dbReference type="SUPFAM" id="SSF57256">
    <property type="entry name" value="Elafin-like"/>
    <property type="match status" value="2"/>
</dbReference>
<feature type="domain" description="WAP" evidence="4">
    <location>
        <begin position="73"/>
        <end position="120"/>
    </location>
</feature>
<keyword evidence="1 3" id="KW-0732">Signal</keyword>
<sequence length="121" mass="13040">MYKQIFVVFSLILLVYGQNGPIKAGDCPPLSDVGVCEVNCFSDTHCMGPMKCCPTACGGTFCAKPVTMRRAQIQEKPGFCPESPTGPWVCSSRCALDSDCRGTKKCCRNRCGAMACTKPEV</sequence>
<dbReference type="InterPro" id="IPR008197">
    <property type="entry name" value="WAP_dom"/>
</dbReference>
<evidence type="ECO:0000256" key="2">
    <source>
        <dbReference type="ARBA" id="ARBA00023157"/>
    </source>
</evidence>
<accession>A0AA38M1Y8</accession>
<dbReference type="Pfam" id="PF00095">
    <property type="entry name" value="WAP"/>
    <property type="match status" value="2"/>
</dbReference>
<comment type="caution">
    <text evidence="5">The sequence shown here is derived from an EMBL/GenBank/DDBJ whole genome shotgun (WGS) entry which is preliminary data.</text>
</comment>
<dbReference type="EMBL" id="JALNTZ010000009">
    <property type="protein sequence ID" value="KAJ3640775.1"/>
    <property type="molecule type" value="Genomic_DNA"/>
</dbReference>
<feature type="signal peptide" evidence="3">
    <location>
        <begin position="1"/>
        <end position="17"/>
    </location>
</feature>
<feature type="chain" id="PRO_5041376714" description="WAP domain-containing protein" evidence="3">
    <location>
        <begin position="18"/>
        <end position="121"/>
    </location>
</feature>
<evidence type="ECO:0000256" key="3">
    <source>
        <dbReference type="SAM" id="SignalP"/>
    </source>
</evidence>
<dbReference type="SMART" id="SM00217">
    <property type="entry name" value="WAP"/>
    <property type="match status" value="2"/>
</dbReference>
<proteinExistence type="predicted"/>
<dbReference type="PRINTS" id="PR00003">
    <property type="entry name" value="4DISULPHCORE"/>
</dbReference>
<dbReference type="GO" id="GO:0019731">
    <property type="term" value="P:antibacterial humoral response"/>
    <property type="evidence" value="ECO:0007669"/>
    <property type="project" value="TreeGrafter"/>
</dbReference>
<evidence type="ECO:0000313" key="6">
    <source>
        <dbReference type="Proteomes" id="UP001168821"/>
    </source>
</evidence>
<dbReference type="GO" id="GO:0004867">
    <property type="term" value="F:serine-type endopeptidase inhibitor activity"/>
    <property type="evidence" value="ECO:0007669"/>
    <property type="project" value="TreeGrafter"/>
</dbReference>
<keyword evidence="2" id="KW-1015">Disulfide bond</keyword>
<dbReference type="Proteomes" id="UP001168821">
    <property type="component" value="Unassembled WGS sequence"/>
</dbReference>
<evidence type="ECO:0000313" key="5">
    <source>
        <dbReference type="EMBL" id="KAJ3640775.1"/>
    </source>
</evidence>
<dbReference type="InterPro" id="IPR036645">
    <property type="entry name" value="Elafin-like_sf"/>
</dbReference>
<dbReference type="PANTHER" id="PTHR19441:SF30">
    <property type="entry name" value="ELAFIN"/>
    <property type="match status" value="1"/>
</dbReference>